<comment type="caution">
    <text evidence="2">The sequence shown here is derived from an EMBL/GenBank/DDBJ whole genome shotgun (WGS) entry which is preliminary data.</text>
</comment>
<sequence length="157" mass="18399">MLKIVSGYLHRLAAYWFEENVDTIIRWNANSYAASSFVLLFLEKFSTEEKQNLWHHQLNTLYQGPYEKVDFYTGKFKRLLKKVDSSKTLSDKYIVRLFLNELRKNIITLVVFSYPKNIDEAIDAAKQVESSQYYEQQSLILTQLSGNNNAIDNLTNK</sequence>
<evidence type="ECO:0000259" key="1">
    <source>
        <dbReference type="Pfam" id="PF03732"/>
    </source>
</evidence>
<dbReference type="EMBL" id="CAJVPQ010005663">
    <property type="protein sequence ID" value="CAG8673622.1"/>
    <property type="molecule type" value="Genomic_DNA"/>
</dbReference>
<dbReference type="Pfam" id="PF03732">
    <property type="entry name" value="Retrotrans_gag"/>
    <property type="match status" value="1"/>
</dbReference>
<proteinExistence type="predicted"/>
<protein>
    <submittedName>
        <fullName evidence="2">3612_t:CDS:1</fullName>
    </submittedName>
</protein>
<name>A0A9N9EG76_9GLOM</name>
<dbReference type="InterPro" id="IPR005162">
    <property type="entry name" value="Retrotrans_gag_dom"/>
</dbReference>
<evidence type="ECO:0000313" key="2">
    <source>
        <dbReference type="EMBL" id="CAG8673622.1"/>
    </source>
</evidence>
<dbReference type="Proteomes" id="UP000789570">
    <property type="component" value="Unassembled WGS sequence"/>
</dbReference>
<evidence type="ECO:0000313" key="3">
    <source>
        <dbReference type="Proteomes" id="UP000789570"/>
    </source>
</evidence>
<gene>
    <name evidence="2" type="ORF">FCALED_LOCUS12143</name>
</gene>
<organism evidence="2 3">
    <name type="scientific">Funneliformis caledonium</name>
    <dbReference type="NCBI Taxonomy" id="1117310"/>
    <lineage>
        <taxon>Eukaryota</taxon>
        <taxon>Fungi</taxon>
        <taxon>Fungi incertae sedis</taxon>
        <taxon>Mucoromycota</taxon>
        <taxon>Glomeromycotina</taxon>
        <taxon>Glomeromycetes</taxon>
        <taxon>Glomerales</taxon>
        <taxon>Glomeraceae</taxon>
        <taxon>Funneliformis</taxon>
    </lineage>
</organism>
<feature type="domain" description="Retrotransposon gag" evidence="1">
    <location>
        <begin position="13"/>
        <end position="103"/>
    </location>
</feature>
<accession>A0A9N9EG76</accession>
<keyword evidence="3" id="KW-1185">Reference proteome</keyword>
<dbReference type="AlphaFoldDB" id="A0A9N9EG76"/>
<reference evidence="2" key="1">
    <citation type="submission" date="2021-06" db="EMBL/GenBank/DDBJ databases">
        <authorList>
            <person name="Kallberg Y."/>
            <person name="Tangrot J."/>
            <person name="Rosling A."/>
        </authorList>
    </citation>
    <scope>NUCLEOTIDE SEQUENCE</scope>
    <source>
        <strain evidence="2">UK204</strain>
    </source>
</reference>